<protein>
    <submittedName>
        <fullName evidence="4">Phage protein</fullName>
    </submittedName>
</protein>
<evidence type="ECO:0000313" key="3">
    <source>
        <dbReference type="EMBL" id="VFR73338.1"/>
    </source>
</evidence>
<dbReference type="Pfam" id="PF11300">
    <property type="entry name" value="DUF3102"/>
    <property type="match status" value="1"/>
</dbReference>
<dbReference type="EMBL" id="CAADIP010000023">
    <property type="protein sequence ID" value="VFR88064.1"/>
    <property type="molecule type" value="Genomic_DNA"/>
</dbReference>
<evidence type="ECO:0000256" key="1">
    <source>
        <dbReference type="SAM" id="Coils"/>
    </source>
</evidence>
<dbReference type="InterPro" id="IPR021451">
    <property type="entry name" value="DUF3102"/>
</dbReference>
<name>A0A484UNP0_9ZZZZ</name>
<reference evidence="4" key="1">
    <citation type="submission" date="2019-03" db="EMBL/GenBank/DDBJ databases">
        <authorList>
            <person name="Danneels B."/>
        </authorList>
    </citation>
    <scope>NUCLEOTIDE SEQUENCE</scope>
</reference>
<keyword evidence="1" id="KW-0175">Coiled coil</keyword>
<evidence type="ECO:0000313" key="4">
    <source>
        <dbReference type="EMBL" id="VFR88064.1"/>
    </source>
</evidence>
<sequence>MARPKLIRQPVVDGGNLPAVEAQIREAMGRIDYDLPYDRERVVQEARFYMAQSAEAMLEAGRRLLVLKENEPHGEFTEIVQERLGIPQRTAQRMMQSAVKFLLNPALEGKAPLARLGKTKLFELLTEDDEDLAVLAEGGTLAGHTLDEIEQMTKRELQEALREAREETKAAEERIAAKDKVIQKVRRDMRQVADATPDEELERLMAEVTDITNEAVGLVRGNLRNALMALNNHGDAPNTVVMAGLVGQVMADCRTLLAEFSLPEVAPDDETAWATKG</sequence>
<proteinExistence type="predicted"/>
<accession>A0A484UNP0</accession>
<evidence type="ECO:0000313" key="2">
    <source>
        <dbReference type="EMBL" id="VFR54768.1"/>
    </source>
</evidence>
<gene>
    <name evidence="2" type="ORF">BRI6_1087</name>
    <name evidence="3" type="ORF">BRI9_1141</name>
    <name evidence="4" type="ORF">IVO3_1138</name>
    <name evidence="5" type="ORF">RAN7_1077</name>
</gene>
<dbReference type="EMBL" id="CAADIZ010000027">
    <property type="protein sequence ID" value="VFS24009.1"/>
    <property type="molecule type" value="Genomic_DNA"/>
</dbReference>
<dbReference type="EMBL" id="CAADIK010000035">
    <property type="protein sequence ID" value="VFR73338.1"/>
    <property type="molecule type" value="Genomic_DNA"/>
</dbReference>
<organism evidence="4">
    <name type="scientific">plant metagenome</name>
    <dbReference type="NCBI Taxonomy" id="1297885"/>
    <lineage>
        <taxon>unclassified sequences</taxon>
        <taxon>metagenomes</taxon>
        <taxon>organismal metagenomes</taxon>
    </lineage>
</organism>
<evidence type="ECO:0000313" key="5">
    <source>
        <dbReference type="EMBL" id="VFS24009.1"/>
    </source>
</evidence>
<dbReference type="AlphaFoldDB" id="A0A484UNP0"/>
<feature type="coiled-coil region" evidence="1">
    <location>
        <begin position="147"/>
        <end position="181"/>
    </location>
</feature>
<dbReference type="EMBL" id="CAADII010000037">
    <property type="protein sequence ID" value="VFR54768.1"/>
    <property type="molecule type" value="Genomic_DNA"/>
</dbReference>